<dbReference type="PANTHER" id="PTHR45436:SF14">
    <property type="entry name" value="SENSOR PROTEIN QSEC"/>
    <property type="match status" value="1"/>
</dbReference>
<dbReference type="Gene3D" id="1.10.287.130">
    <property type="match status" value="1"/>
</dbReference>
<keyword evidence="12 14" id="KW-0472">Membrane</keyword>
<dbReference type="Gene3D" id="3.30.565.10">
    <property type="entry name" value="Histidine kinase-like ATPase, C-terminal domain"/>
    <property type="match status" value="1"/>
</dbReference>
<reference evidence="16 17" key="1">
    <citation type="submission" date="2020-04" db="EMBL/GenBank/DDBJ databases">
        <authorList>
            <person name="De Canck E."/>
        </authorList>
    </citation>
    <scope>NUCLEOTIDE SEQUENCE [LARGE SCALE GENOMIC DNA]</scope>
    <source>
        <strain evidence="16 17">LMG 7053</strain>
    </source>
</reference>
<evidence type="ECO:0000256" key="3">
    <source>
        <dbReference type="ARBA" id="ARBA00012438"/>
    </source>
</evidence>
<evidence type="ECO:0000313" key="17">
    <source>
        <dbReference type="Proteomes" id="UP000494161"/>
    </source>
</evidence>
<feature type="domain" description="Histidine kinase" evidence="15">
    <location>
        <begin position="228"/>
        <end position="433"/>
    </location>
</feature>
<evidence type="ECO:0000256" key="1">
    <source>
        <dbReference type="ARBA" id="ARBA00000085"/>
    </source>
</evidence>
<evidence type="ECO:0000256" key="12">
    <source>
        <dbReference type="ARBA" id="ARBA00023136"/>
    </source>
</evidence>
<dbReference type="InterPro" id="IPR036890">
    <property type="entry name" value="HATPase_C_sf"/>
</dbReference>
<dbReference type="GeneID" id="55559590"/>
<keyword evidence="6 14" id="KW-0812">Transmembrane</keyword>
<evidence type="ECO:0000256" key="6">
    <source>
        <dbReference type="ARBA" id="ARBA00022692"/>
    </source>
</evidence>
<dbReference type="Proteomes" id="UP000494161">
    <property type="component" value="Unassembled WGS sequence"/>
</dbReference>
<evidence type="ECO:0000313" key="16">
    <source>
        <dbReference type="EMBL" id="CAB3946275.1"/>
    </source>
</evidence>
<evidence type="ECO:0000256" key="5">
    <source>
        <dbReference type="ARBA" id="ARBA00022679"/>
    </source>
</evidence>
<keyword evidence="5 16" id="KW-0808">Transferase</keyword>
<comment type="caution">
    <text evidence="16">The sequence shown here is derived from an EMBL/GenBank/DDBJ whole genome shotgun (WGS) entry which is preliminary data.</text>
</comment>
<evidence type="ECO:0000256" key="8">
    <source>
        <dbReference type="ARBA" id="ARBA00022777"/>
    </source>
</evidence>
<gene>
    <name evidence="16" type="primary">qseC_4</name>
    <name evidence="16" type="ORF">LMG7053_02110</name>
</gene>
<keyword evidence="8" id="KW-0418">Kinase</keyword>
<dbReference type="CDD" id="cd00075">
    <property type="entry name" value="HATPase"/>
    <property type="match status" value="1"/>
</dbReference>
<comment type="subcellular location">
    <subcellularLocation>
        <location evidence="2">Membrane</location>
        <topology evidence="2">Multi-pass membrane protein</topology>
    </subcellularLocation>
</comment>
<dbReference type="InterPro" id="IPR050428">
    <property type="entry name" value="TCS_sensor_his_kinase"/>
</dbReference>
<dbReference type="SUPFAM" id="SSF55874">
    <property type="entry name" value="ATPase domain of HSP90 chaperone/DNA topoisomerase II/histidine kinase"/>
    <property type="match status" value="1"/>
</dbReference>
<keyword evidence="4" id="KW-0597">Phosphoprotein</keyword>
<evidence type="ECO:0000256" key="13">
    <source>
        <dbReference type="SAM" id="MobiDB-lite"/>
    </source>
</evidence>
<dbReference type="EC" id="2.7.13.3" evidence="3"/>
<dbReference type="SUPFAM" id="SSF47384">
    <property type="entry name" value="Homodimeric domain of signal transducing histidine kinase"/>
    <property type="match status" value="1"/>
</dbReference>
<evidence type="ECO:0000256" key="10">
    <source>
        <dbReference type="ARBA" id="ARBA00022989"/>
    </source>
</evidence>
<comment type="catalytic activity">
    <reaction evidence="1">
        <text>ATP + protein L-histidine = ADP + protein N-phospho-L-histidine.</text>
        <dbReference type="EC" id="2.7.13.3"/>
    </reaction>
</comment>
<dbReference type="PROSITE" id="PS50109">
    <property type="entry name" value="HIS_KIN"/>
    <property type="match status" value="1"/>
</dbReference>
<dbReference type="InterPro" id="IPR036097">
    <property type="entry name" value="HisK_dim/P_sf"/>
</dbReference>
<organism evidence="16 17">
    <name type="scientific">Achromobacter ruhlandii</name>
    <dbReference type="NCBI Taxonomy" id="72557"/>
    <lineage>
        <taxon>Bacteria</taxon>
        <taxon>Pseudomonadati</taxon>
        <taxon>Pseudomonadota</taxon>
        <taxon>Betaproteobacteria</taxon>
        <taxon>Burkholderiales</taxon>
        <taxon>Alcaligenaceae</taxon>
        <taxon>Achromobacter</taxon>
    </lineage>
</organism>
<evidence type="ECO:0000256" key="7">
    <source>
        <dbReference type="ARBA" id="ARBA00022741"/>
    </source>
</evidence>
<keyword evidence="11" id="KW-0902">Two-component regulatory system</keyword>
<protein>
    <recommendedName>
        <fullName evidence="3">histidine kinase</fullName>
        <ecNumber evidence="3">2.7.13.3</ecNumber>
    </recommendedName>
</protein>
<dbReference type="CDD" id="cd00082">
    <property type="entry name" value="HisKA"/>
    <property type="match status" value="1"/>
</dbReference>
<sequence>MSLRARLMLLLGAVWLVVGGAVTLWMFERASAELDAALDSRLAASAAMVARLMAPPLPPSPPASGMVAAIGRPANGGVACEVDLRGGARRTCSPDGPALEAAPLGFGSLARNDAIWRTYAFDSGDLRVITAGRVDIRKALHREMAWTALAPGMAGLLVGIVLLWFGVGRGLAMVEGLRRRLAREEPWLAPDLAGDQVPRELMPFTQTLANRSRRMEEMLRRERHFSDQAAHEMRSPVTAIKAHLQVLQRLPTAARDAASQQAIAHALQGTVRLERLIEQLLVLARADGGEADAACDAVAVLQRVACRKPARVHWRLPVGQPWVALPDALLDCAVRNLVENALKYSPPDMPVEVDARVVADCLVVGVRDYGPGLSAAQCAQATEPFWRGQRQAEGAGLGLSIVATIAARHGGMLALAPAMGGGLHARLTLRLAGGQQATPTSANTRGPETARAGPTPV</sequence>
<keyword evidence="17" id="KW-1185">Reference proteome</keyword>
<evidence type="ECO:0000256" key="14">
    <source>
        <dbReference type="SAM" id="Phobius"/>
    </source>
</evidence>
<dbReference type="PANTHER" id="PTHR45436">
    <property type="entry name" value="SENSOR HISTIDINE KINASE YKOH"/>
    <property type="match status" value="1"/>
</dbReference>
<dbReference type="SMART" id="SM00387">
    <property type="entry name" value="HATPase_c"/>
    <property type="match status" value="1"/>
</dbReference>
<evidence type="ECO:0000256" key="4">
    <source>
        <dbReference type="ARBA" id="ARBA00022553"/>
    </source>
</evidence>
<feature type="transmembrane region" description="Helical" evidence="14">
    <location>
        <begin position="148"/>
        <end position="172"/>
    </location>
</feature>
<dbReference type="InterPro" id="IPR003661">
    <property type="entry name" value="HisK_dim/P_dom"/>
</dbReference>
<evidence type="ECO:0000256" key="2">
    <source>
        <dbReference type="ARBA" id="ARBA00004141"/>
    </source>
</evidence>
<dbReference type="InterPro" id="IPR003594">
    <property type="entry name" value="HATPase_dom"/>
</dbReference>
<dbReference type="SMART" id="SM00388">
    <property type="entry name" value="HisKA"/>
    <property type="match status" value="1"/>
</dbReference>
<dbReference type="InterPro" id="IPR005467">
    <property type="entry name" value="His_kinase_dom"/>
</dbReference>
<dbReference type="PRINTS" id="PR00344">
    <property type="entry name" value="BCTRLSENSOR"/>
</dbReference>
<dbReference type="Pfam" id="PF02518">
    <property type="entry name" value="HATPase_c"/>
    <property type="match status" value="1"/>
</dbReference>
<evidence type="ECO:0000256" key="11">
    <source>
        <dbReference type="ARBA" id="ARBA00023012"/>
    </source>
</evidence>
<dbReference type="InterPro" id="IPR004358">
    <property type="entry name" value="Sig_transdc_His_kin-like_C"/>
</dbReference>
<dbReference type="Pfam" id="PF00512">
    <property type="entry name" value="HisKA"/>
    <property type="match status" value="1"/>
</dbReference>
<name>A0ABM8LT05_9BURK</name>
<keyword evidence="7" id="KW-0547">Nucleotide-binding</keyword>
<keyword evidence="10 14" id="KW-1133">Transmembrane helix</keyword>
<keyword evidence="9" id="KW-0067">ATP-binding</keyword>
<evidence type="ECO:0000259" key="15">
    <source>
        <dbReference type="PROSITE" id="PS50109"/>
    </source>
</evidence>
<dbReference type="EMBL" id="CADILJ010000013">
    <property type="protein sequence ID" value="CAB3946275.1"/>
    <property type="molecule type" value="Genomic_DNA"/>
</dbReference>
<dbReference type="GO" id="GO:0004673">
    <property type="term" value="F:protein histidine kinase activity"/>
    <property type="evidence" value="ECO:0007669"/>
    <property type="project" value="UniProtKB-EC"/>
</dbReference>
<dbReference type="RefSeq" id="WP_049072864.1">
    <property type="nucleotide sequence ID" value="NZ_CADILJ010000013.1"/>
</dbReference>
<accession>A0ABM8LT05</accession>
<feature type="compositionally biased region" description="Polar residues" evidence="13">
    <location>
        <begin position="435"/>
        <end position="446"/>
    </location>
</feature>
<evidence type="ECO:0000256" key="9">
    <source>
        <dbReference type="ARBA" id="ARBA00022840"/>
    </source>
</evidence>
<feature type="region of interest" description="Disordered" evidence="13">
    <location>
        <begin position="435"/>
        <end position="457"/>
    </location>
</feature>
<feature type="transmembrane region" description="Helical" evidence="14">
    <location>
        <begin position="7"/>
        <end position="27"/>
    </location>
</feature>
<proteinExistence type="predicted"/>